<dbReference type="InterPro" id="IPR005150">
    <property type="entry name" value="Cellulose_synth"/>
</dbReference>
<evidence type="ECO:0000256" key="5">
    <source>
        <dbReference type="ARBA" id="ARBA00022989"/>
    </source>
</evidence>
<keyword evidence="6" id="KW-0472">Membrane</keyword>
<evidence type="ECO:0000256" key="1">
    <source>
        <dbReference type="ARBA" id="ARBA00004308"/>
    </source>
</evidence>
<gene>
    <name evidence="9" type="ORF">VITISV_014210</name>
</gene>
<dbReference type="Pfam" id="PF03732">
    <property type="entry name" value="Retrotrans_gag"/>
    <property type="match status" value="1"/>
</dbReference>
<dbReference type="Gene3D" id="3.40.50.720">
    <property type="entry name" value="NAD(P)-binding Rossmann-like Domain"/>
    <property type="match status" value="1"/>
</dbReference>
<organism evidence="9">
    <name type="scientific">Vitis vinifera</name>
    <name type="common">Grape</name>
    <dbReference type="NCBI Taxonomy" id="29760"/>
    <lineage>
        <taxon>Eukaryota</taxon>
        <taxon>Viridiplantae</taxon>
        <taxon>Streptophyta</taxon>
        <taxon>Embryophyta</taxon>
        <taxon>Tracheophyta</taxon>
        <taxon>Spermatophyta</taxon>
        <taxon>Magnoliopsida</taxon>
        <taxon>eudicotyledons</taxon>
        <taxon>Gunneridae</taxon>
        <taxon>Pentapetalae</taxon>
        <taxon>rosids</taxon>
        <taxon>Vitales</taxon>
        <taxon>Vitaceae</taxon>
        <taxon>Viteae</taxon>
        <taxon>Vitis</taxon>
    </lineage>
</organism>
<accession>A5C2T7</accession>
<dbReference type="InterPro" id="IPR036291">
    <property type="entry name" value="NAD(P)-bd_dom_sf"/>
</dbReference>
<reference evidence="9" key="1">
    <citation type="journal article" date="2007" name="PLoS ONE">
        <title>The first genome sequence of an elite grapevine cultivar (Pinot noir Vitis vinifera L.): coping with a highly heterozygous genome.</title>
        <authorList>
            <person name="Velasco R."/>
            <person name="Zharkikh A."/>
            <person name="Troggio M."/>
            <person name="Cartwright D.A."/>
            <person name="Cestaro A."/>
            <person name="Pruss D."/>
            <person name="Pindo M."/>
            <person name="FitzGerald L.M."/>
            <person name="Vezzulli S."/>
            <person name="Reid J."/>
            <person name="Malacarne G."/>
            <person name="Iliev D."/>
            <person name="Coppola G."/>
            <person name="Wardell B."/>
            <person name="Micheletti D."/>
            <person name="Macalma T."/>
            <person name="Facci M."/>
            <person name="Mitchell J.T."/>
            <person name="Perazzolli M."/>
            <person name="Eldredge G."/>
            <person name="Gatto P."/>
            <person name="Oyzerski R."/>
            <person name="Moretto M."/>
            <person name="Gutin N."/>
            <person name="Stefanini M."/>
            <person name="Chen Y."/>
            <person name="Segala C."/>
            <person name="Davenport C."/>
            <person name="Dematte L."/>
            <person name="Mraz A."/>
            <person name="Battilana J."/>
            <person name="Stormo K."/>
            <person name="Costa F."/>
            <person name="Tao Q."/>
            <person name="Si-Ammour A."/>
            <person name="Harkins T."/>
            <person name="Lackey A."/>
            <person name="Perbost C."/>
            <person name="Taillon B."/>
            <person name="Stella A."/>
            <person name="Solovyev V."/>
            <person name="Fawcett J.A."/>
            <person name="Sterck L."/>
            <person name="Vandepoele K."/>
            <person name="Grando S.M."/>
            <person name="Toppo S."/>
            <person name="Moser C."/>
            <person name="Lanchbury J."/>
            <person name="Bogden R."/>
            <person name="Skolnick M."/>
            <person name="Sgaramella V."/>
            <person name="Bhatnagar S.K."/>
            <person name="Fontana P."/>
            <person name="Gutin A."/>
            <person name="Van de Peer Y."/>
            <person name="Salamini F."/>
            <person name="Viola R."/>
        </authorList>
    </citation>
    <scope>NUCLEOTIDE SEQUENCE</scope>
</reference>
<dbReference type="Gene3D" id="1.10.510.10">
    <property type="entry name" value="Transferase(Phosphotransferase) domain 1"/>
    <property type="match status" value="1"/>
</dbReference>
<name>A5C2T7_VITVI</name>
<evidence type="ECO:0000256" key="6">
    <source>
        <dbReference type="ARBA" id="ARBA00023136"/>
    </source>
</evidence>
<dbReference type="GO" id="GO:0030244">
    <property type="term" value="P:cellulose biosynthetic process"/>
    <property type="evidence" value="ECO:0007669"/>
    <property type="project" value="InterPro"/>
</dbReference>
<sequence length="597" mass="67074">MGYIYVWEHSGGGQHIDADWSPNFEDLYSPELDFRIFVWLEFMAGVSKRLVQIESSRQDPHPVGMVTDETIPHVSQTAQALPPKASLGTPFHLENHYETIPSPTVIVLSPVIPTIENTRLAEDGIPAANLPAKFRMPDIERYSGIGCPKIHLRLYITVMRAHGIDDAQLVALFLMSLSGSAQRWFASVEPSRLRTWEDVAHEFLTQFAFSSDIDVSRRELEATRQRPDESISSFVTRWRTKVAVLRRPSLEDYRQMLLLPLTPLLTVREGLEQLVDPSLAGNCDFDNVAKVATIASMCVHPKVTHRPFMGEVVQALKLIYNDKYETCGDCCSKRESSGPDLDLRGDLDPSYSSWWNVVGITPHLTYGLVTLFITMEYSSGPLEEMENKLFSASSLVGKEVPLQITHENKSGPLRTIRSSVSSFDMRFLEESHHRCHHHHQGRTSEDEKNVVPLSTGYAASEGRGAGDIDASTDVLVDDSLLNDEVRQPFSRKEPPLVTANTIMSILAVDYPVDKVFCYVSDDGVAMLTFEALSETSKFARRQHGIEIRIVRIFNTYGPRMNIDDGRVVSNFIAQTVCGESIKSNTINERIKAFRRCP</sequence>
<keyword evidence="5" id="KW-1133">Transmembrane helix</keyword>
<dbReference type="InterPro" id="IPR005162">
    <property type="entry name" value="Retrotrans_gag_dom"/>
</dbReference>
<evidence type="ECO:0000313" key="9">
    <source>
        <dbReference type="EMBL" id="CAN75242.1"/>
    </source>
</evidence>
<dbReference type="AlphaFoldDB" id="A5C2T7"/>
<dbReference type="GO" id="GO:0012505">
    <property type="term" value="C:endomembrane system"/>
    <property type="evidence" value="ECO:0007669"/>
    <property type="project" value="UniProtKB-SubCell"/>
</dbReference>
<feature type="binding site" evidence="7">
    <location>
        <position position="493"/>
    </location>
    <ligand>
        <name>UDP-alpha-D-glucose</name>
        <dbReference type="ChEBI" id="CHEBI:58885"/>
    </ligand>
</feature>
<dbReference type="GO" id="GO:0016760">
    <property type="term" value="F:cellulose synthase (UDP-forming) activity"/>
    <property type="evidence" value="ECO:0007669"/>
    <property type="project" value="InterPro"/>
</dbReference>
<evidence type="ECO:0000256" key="7">
    <source>
        <dbReference type="PIRSR" id="PIRSR605150-2"/>
    </source>
</evidence>
<keyword evidence="2" id="KW-0328">Glycosyltransferase</keyword>
<dbReference type="Pfam" id="PF03552">
    <property type="entry name" value="Cellulose_synt"/>
    <property type="match status" value="1"/>
</dbReference>
<evidence type="ECO:0000256" key="2">
    <source>
        <dbReference type="ARBA" id="ARBA00022676"/>
    </source>
</evidence>
<dbReference type="SUPFAM" id="SSF51735">
    <property type="entry name" value="NAD(P)-binding Rossmann-fold domains"/>
    <property type="match status" value="1"/>
</dbReference>
<dbReference type="PANTHER" id="PTHR33223:SF8">
    <property type="entry name" value="OS04G0172440 PROTEIN"/>
    <property type="match status" value="1"/>
</dbReference>
<proteinExistence type="predicted"/>
<dbReference type="ExpressionAtlas" id="A5C2T7">
    <property type="expression patterns" value="baseline and differential"/>
</dbReference>
<evidence type="ECO:0000256" key="4">
    <source>
        <dbReference type="ARBA" id="ARBA00022692"/>
    </source>
</evidence>
<comment type="subcellular location">
    <subcellularLocation>
        <location evidence="1">Endomembrane system</location>
    </subcellularLocation>
</comment>
<dbReference type="EMBL" id="AM480090">
    <property type="protein sequence ID" value="CAN75242.1"/>
    <property type="molecule type" value="Genomic_DNA"/>
</dbReference>
<dbReference type="GO" id="GO:0016020">
    <property type="term" value="C:membrane"/>
    <property type="evidence" value="ECO:0007669"/>
    <property type="project" value="InterPro"/>
</dbReference>
<feature type="domain" description="Retrotransposon gag" evidence="8">
    <location>
        <begin position="172"/>
        <end position="247"/>
    </location>
</feature>
<dbReference type="PANTHER" id="PTHR33223">
    <property type="entry name" value="CCHC-TYPE DOMAIN-CONTAINING PROTEIN"/>
    <property type="match status" value="1"/>
</dbReference>
<keyword evidence="4" id="KW-0812">Transmembrane</keyword>
<keyword evidence="3" id="KW-0808">Transferase</keyword>
<feature type="binding site" evidence="7">
    <location>
        <position position="492"/>
    </location>
    <ligand>
        <name>UDP-alpha-D-glucose</name>
        <dbReference type="ChEBI" id="CHEBI:58885"/>
    </ligand>
</feature>
<protein>
    <recommendedName>
        <fullName evidence="8">Retrotransposon gag domain-containing protein</fullName>
    </recommendedName>
</protein>
<feature type="binding site" evidence="7">
    <location>
        <position position="522"/>
    </location>
    <ligand>
        <name>UDP-alpha-D-glucose</name>
        <dbReference type="ChEBI" id="CHEBI:58885"/>
    </ligand>
</feature>
<evidence type="ECO:0000256" key="3">
    <source>
        <dbReference type="ARBA" id="ARBA00022679"/>
    </source>
</evidence>
<evidence type="ECO:0000259" key="8">
    <source>
        <dbReference type="Pfam" id="PF03732"/>
    </source>
</evidence>